<reference evidence="9 10" key="3">
    <citation type="journal article" date="2013" name="Genome Biol.">
        <title>Assembly of a phased diploid Candida albicans genome facilitates allele-specific measurements and provides a simple model for repeat and indel structure.</title>
        <authorList>
            <person name="Muzzey D."/>
            <person name="Schwartz K."/>
            <person name="Weissman J.S."/>
            <person name="Sherlock G."/>
        </authorList>
    </citation>
    <scope>NUCLEOTIDE SEQUENCE [LARGE SCALE GENOMIC DNA]</scope>
    <source>
        <strain evidence="10">SC5314 / ATCC MYA-2876</strain>
    </source>
</reference>
<dbReference type="GO" id="GO:0009277">
    <property type="term" value="C:fungal-type cell wall"/>
    <property type="evidence" value="ECO:0000314"/>
    <property type="project" value="CGD"/>
</dbReference>
<evidence type="ECO:0000313" key="9">
    <source>
        <dbReference type="EMBL" id="AOW31262.1"/>
    </source>
</evidence>
<evidence type="ECO:0000256" key="5">
    <source>
        <dbReference type="ARBA" id="ARBA00038219"/>
    </source>
</evidence>
<dbReference type="PANTHER" id="PTHR47254:SF1">
    <property type="entry name" value="CELL WALL MANNOPROTEIN CIS3-RELATED"/>
    <property type="match status" value="1"/>
</dbReference>
<evidence type="ECO:0000256" key="1">
    <source>
        <dbReference type="ARBA" id="ARBA00004191"/>
    </source>
</evidence>
<accession>A0A1D8PSZ6</accession>
<evidence type="ECO:0000256" key="4">
    <source>
        <dbReference type="ARBA" id="ARBA00022729"/>
    </source>
</evidence>
<feature type="signal peptide" evidence="6">
    <location>
        <begin position="1"/>
        <end position="18"/>
    </location>
</feature>
<dbReference type="GO" id="GO:0005199">
    <property type="term" value="F:structural constituent of cell wall"/>
    <property type="evidence" value="ECO:0000318"/>
    <property type="project" value="GO_Central"/>
</dbReference>
<organism evidence="9 10">
    <name type="scientific">Candida albicans (strain SC5314 / ATCC MYA-2876)</name>
    <name type="common">Yeast</name>
    <dbReference type="NCBI Taxonomy" id="237561"/>
    <lineage>
        <taxon>Eukaryota</taxon>
        <taxon>Fungi</taxon>
        <taxon>Dikarya</taxon>
        <taxon>Ascomycota</taxon>
        <taxon>Saccharomycotina</taxon>
        <taxon>Pichiomycetes</taxon>
        <taxon>Debaryomycetaceae</taxon>
        <taxon>Candida/Lodderomyces clade</taxon>
        <taxon>Candida</taxon>
    </lineage>
</organism>
<evidence type="ECO:0000256" key="3">
    <source>
        <dbReference type="ARBA" id="ARBA00022525"/>
    </source>
</evidence>
<dbReference type="InterPro" id="IPR054508">
    <property type="entry name" value="PIR1-like_C"/>
</dbReference>
<evidence type="ECO:0000313" key="10">
    <source>
        <dbReference type="Proteomes" id="UP000000559"/>
    </source>
</evidence>
<reference evidence="9 10" key="1">
    <citation type="journal article" date="2004" name="Proc. Natl. Acad. Sci. U.S.A.">
        <title>The diploid genome sequence of Candida albicans.</title>
        <authorList>
            <person name="Jones T."/>
            <person name="Federspiel N.A."/>
            <person name="Chibana H."/>
            <person name="Dungan J."/>
            <person name="Kalman S."/>
            <person name="Magee B.B."/>
            <person name="Newport G."/>
            <person name="Thorstenson Y.R."/>
            <person name="Agabian N."/>
            <person name="Magee P.T."/>
            <person name="Davis R.W."/>
            <person name="Scherer S."/>
        </authorList>
    </citation>
    <scope>NUCLEOTIDE SEQUENCE [LARGE SCALE GENOMIC DNA]</scope>
    <source>
        <strain evidence="10">SC5314 / ATCC MYA-2876</strain>
    </source>
</reference>
<name>A0A1D8PSZ6_CANAL</name>
<dbReference type="EMBL" id="CP017630">
    <property type="protein sequence ID" value="AOW31262.1"/>
    <property type="molecule type" value="Genomic_DNA"/>
</dbReference>
<comment type="similarity">
    <text evidence="5">Belongs to the PIR protein family.</text>
</comment>
<dbReference type="InParanoid" id="A0A1D8PSZ6"/>
<keyword evidence="4 6" id="KW-0732">Signal</keyword>
<dbReference type="GO" id="GO:0031505">
    <property type="term" value="P:fungal-type cell wall organization"/>
    <property type="evidence" value="ECO:0000318"/>
    <property type="project" value="GO_Central"/>
</dbReference>
<evidence type="ECO:0000313" key="8">
    <source>
        <dbReference type="CGD" id="CAL0000186704"/>
    </source>
</evidence>
<proteinExistence type="inferred from homology"/>
<dbReference type="STRING" id="237561.A0A1D8PSZ6"/>
<dbReference type="RefSeq" id="XP_710157.2">
    <property type="nucleotide sequence ID" value="XM_705065.2"/>
</dbReference>
<dbReference type="AlphaFoldDB" id="A0A1D8PSZ6"/>
<dbReference type="KEGG" id="cal:CAALFM_CR05430WA"/>
<evidence type="ECO:0000256" key="2">
    <source>
        <dbReference type="ARBA" id="ARBA00022512"/>
    </source>
</evidence>
<evidence type="ECO:0000259" key="7">
    <source>
        <dbReference type="Pfam" id="PF22799"/>
    </source>
</evidence>
<reference evidence="9 10" key="2">
    <citation type="journal article" date="2007" name="Genome Biol.">
        <title>Assembly of the Candida albicans genome into sixteen supercontigs aligned on the eight chromosomes.</title>
        <authorList>
            <person name="van het Hoog M."/>
            <person name="Rast T.J."/>
            <person name="Martchenko M."/>
            <person name="Grindle S."/>
            <person name="Dignard D."/>
            <person name="Hogues H."/>
            <person name="Cuomo C."/>
            <person name="Berriman M."/>
            <person name="Scherer S."/>
            <person name="Magee B.B."/>
            <person name="Whiteway M."/>
            <person name="Chibana H."/>
            <person name="Nantel A."/>
            <person name="Magee P.T."/>
        </authorList>
    </citation>
    <scope>GENOME REANNOTATION</scope>
    <source>
        <strain evidence="10">SC5314 / ATCC MYA-2876</strain>
    </source>
</reference>
<keyword evidence="2" id="KW-0134">Cell wall</keyword>
<dbReference type="PeptideAtlas" id="A0A1D8PSZ6"/>
<dbReference type="CGD" id="CAL0000186704">
    <property type="gene designation" value="CSP1"/>
</dbReference>
<dbReference type="GeneID" id="3648242"/>
<evidence type="ECO:0000256" key="6">
    <source>
        <dbReference type="SAM" id="SignalP"/>
    </source>
</evidence>
<dbReference type="PANTHER" id="PTHR47254">
    <property type="entry name" value="CELL WALL MANNOPROTEIN CIS3-RELATED"/>
    <property type="match status" value="1"/>
</dbReference>
<dbReference type="Proteomes" id="UP000000559">
    <property type="component" value="Chromosome R"/>
</dbReference>
<protein>
    <submittedName>
        <fullName evidence="9">Csp1p</fullName>
    </submittedName>
</protein>
<keyword evidence="10" id="KW-1185">Reference proteome</keyword>
<feature type="domain" description="Cell wall mannoprotein PIR1-like C-terminal" evidence="7">
    <location>
        <begin position="247"/>
        <end position="325"/>
    </location>
</feature>
<gene>
    <name evidence="8 9" type="primary">CSP1</name>
    <name evidence="9" type="ordered locus">CAALFM_CR05430WA</name>
    <name evidence="8" type="ordered locus">orf19.5283</name>
</gene>
<feature type="chain" id="PRO_5009111264" evidence="6">
    <location>
        <begin position="19"/>
        <end position="354"/>
    </location>
</feature>
<dbReference type="InterPro" id="IPR051153">
    <property type="entry name" value="Yeast_CWMannoprotein_PIR"/>
</dbReference>
<dbReference type="VEuPathDB" id="FungiDB:CR_05430W_A"/>
<dbReference type="OrthoDB" id="5415592at2759"/>
<keyword evidence="3" id="KW-0964">Secreted</keyword>
<sequence length="354" mass="41645">MKFSTAALTFSLLAIVNSSVITYDTEFGDNYEHKHDKYDCEIDTFNWKFALVVKEWKYHKDEKFCKDTDLDLVYEGEDGQLYHGCDGTYPYSKCKHCTNVFAGGDDNKWKDDKWDDKYKDKKCHDKWDDKCKDKCDDKHKDDHCKDKKCDDKWDNKCHDKCKDDDKCHDKCKDKKCDDKQKHDHCKDDNKCHDKCKDKKCDDKCKDGDDKCHDDCKDDDKCDKHHCKYPYCEIHNTDCDLLITLCNGVLKDKRDATGEIAANHQFQFDKPPQKDALHKEGFSIVHTEGTYYLALNHKIEFWHCKVDDKGLYKIYDKSIGPQCSKIELIVLKSDEKATFSNDDCDDDCKKKQKHD</sequence>
<comment type="subcellular location">
    <subcellularLocation>
        <location evidence="1">Secreted</location>
        <location evidence="1">Cell wall</location>
    </subcellularLocation>
</comment>
<dbReference type="Pfam" id="PF22799">
    <property type="entry name" value="PIR1-like_C"/>
    <property type="match status" value="1"/>
</dbReference>